<protein>
    <submittedName>
        <fullName evidence="1">Uncharacterized protein</fullName>
    </submittedName>
</protein>
<dbReference type="AlphaFoldDB" id="A0AA40FG91"/>
<gene>
    <name evidence="1" type="ORF">K0M31_015158</name>
</gene>
<organism evidence="1 2">
    <name type="scientific">Melipona bicolor</name>
    <dbReference type="NCBI Taxonomy" id="60889"/>
    <lineage>
        <taxon>Eukaryota</taxon>
        <taxon>Metazoa</taxon>
        <taxon>Ecdysozoa</taxon>
        <taxon>Arthropoda</taxon>
        <taxon>Hexapoda</taxon>
        <taxon>Insecta</taxon>
        <taxon>Pterygota</taxon>
        <taxon>Neoptera</taxon>
        <taxon>Endopterygota</taxon>
        <taxon>Hymenoptera</taxon>
        <taxon>Apocrita</taxon>
        <taxon>Aculeata</taxon>
        <taxon>Apoidea</taxon>
        <taxon>Anthophila</taxon>
        <taxon>Apidae</taxon>
        <taxon>Melipona</taxon>
    </lineage>
</organism>
<evidence type="ECO:0000313" key="1">
    <source>
        <dbReference type="EMBL" id="KAK1118460.1"/>
    </source>
</evidence>
<sequence>MADGVNTTKKVELSDFIKQQKEQHKKMNLKFTWPELCKNIPKCVLYRANQLRQIAYKGLGQCSHEVADEFLMFAVELLIDNKDTITNEQFRELQNRAENLTFEDAQTMLQVIIIIREKFSETVPTNRPMNVYDEGAVGGDVGFSDDVLNLVLERNYPNMSGHSSTSYSTYKKY</sequence>
<dbReference type="Proteomes" id="UP001177670">
    <property type="component" value="Unassembled WGS sequence"/>
</dbReference>
<comment type="caution">
    <text evidence="1">The sequence shown here is derived from an EMBL/GenBank/DDBJ whole genome shotgun (WGS) entry which is preliminary data.</text>
</comment>
<proteinExistence type="predicted"/>
<reference evidence="1" key="1">
    <citation type="submission" date="2021-10" db="EMBL/GenBank/DDBJ databases">
        <title>Melipona bicolor Genome sequencing and assembly.</title>
        <authorList>
            <person name="Araujo N.S."/>
            <person name="Arias M.C."/>
        </authorList>
    </citation>
    <scope>NUCLEOTIDE SEQUENCE</scope>
    <source>
        <strain evidence="1">USP_2M_L1-L4_2017</strain>
        <tissue evidence="1">Whole body</tissue>
    </source>
</reference>
<dbReference type="EMBL" id="JAHYIQ010000043">
    <property type="protein sequence ID" value="KAK1118460.1"/>
    <property type="molecule type" value="Genomic_DNA"/>
</dbReference>
<name>A0AA40FG91_9HYME</name>
<keyword evidence="2" id="KW-1185">Reference proteome</keyword>
<evidence type="ECO:0000313" key="2">
    <source>
        <dbReference type="Proteomes" id="UP001177670"/>
    </source>
</evidence>
<accession>A0AA40FG91</accession>